<dbReference type="AlphaFoldDB" id="G2DGY9"/>
<dbReference type="GO" id="GO:0006749">
    <property type="term" value="P:glutathione metabolic process"/>
    <property type="evidence" value="ECO:0007669"/>
    <property type="project" value="TreeGrafter"/>
</dbReference>
<evidence type="ECO:0000313" key="3">
    <source>
        <dbReference type="Proteomes" id="UP000004491"/>
    </source>
</evidence>
<organism evidence="2 3">
    <name type="scientific">endosymbiont of Riftia pachyptila</name>
    <name type="common">vent Ph05</name>
    <dbReference type="NCBI Taxonomy" id="1048808"/>
    <lineage>
        <taxon>Bacteria</taxon>
        <taxon>Pseudomonadati</taxon>
        <taxon>Pseudomonadota</taxon>
        <taxon>Gammaproteobacteria</taxon>
        <taxon>sulfur-oxidizing symbionts</taxon>
    </lineage>
</organism>
<dbReference type="InterPro" id="IPR003692">
    <property type="entry name" value="Hydantoinase_B"/>
</dbReference>
<sequence length="541" mass="57096">MAILARGVESGKVIFVLILNGNMGTSMDPVELNIFASRLEAVCDEMGAVLRNAAFSPNIRDRLDYSCAVFDAQGELCAQAAHIPVHLGSMAFAMAGIVSSLEWQAGDMVVLNDPYLGGTHLPDVTLIAPLFADGELTAFVVNRAHHADIGAESPGSMPLSSSLEQEGRVIPPDYLLRGGELNQRLYRSLVEENRNPQESAGDFAAQISANRSGVERLSLMIDEWGRAGFLSGLQALNDYAEKLALNAIAALPDGAYRFEDLMDDDGQGSLDIPIRVCLTMRGGRVTVDFNGTAGQVAGNINAPLSVAAAAVFYAFRCLMPPQTPACAGTFRPISLNAPVGCLLNAQRPAAVAAGNVETSTRVVDVVLGALAQVVPELIPAASHGSMNNLAMGSDTPGRRWDYYETIGGGMGAGCRSPGQSGVQTHMTNTLNTPIEVVEGRFPLRIRRYELRRGSGGAGRHGGGDGLRREFEFLAPVQVSLLTERRRRGPWGADGGGAGAAGRNLLDGEELSGKVSLKLEAGQRLIIETPGGGGWGTPSSDE</sequence>
<dbReference type="Proteomes" id="UP000004491">
    <property type="component" value="Unassembled WGS sequence"/>
</dbReference>
<dbReference type="GO" id="GO:0017168">
    <property type="term" value="F:5-oxoprolinase (ATP-hydrolyzing) activity"/>
    <property type="evidence" value="ECO:0007669"/>
    <property type="project" value="TreeGrafter"/>
</dbReference>
<dbReference type="EMBL" id="AFOC01000107">
    <property type="protein sequence ID" value="EGV50117.1"/>
    <property type="molecule type" value="Genomic_DNA"/>
</dbReference>
<dbReference type="Pfam" id="PF02538">
    <property type="entry name" value="Hydantoinase_B"/>
    <property type="match status" value="1"/>
</dbReference>
<keyword evidence="3" id="KW-1185">Reference proteome</keyword>
<dbReference type="InterPro" id="IPR045079">
    <property type="entry name" value="Oxoprolinase-like"/>
</dbReference>
<dbReference type="PANTHER" id="PTHR11365">
    <property type="entry name" value="5-OXOPROLINASE RELATED"/>
    <property type="match status" value="1"/>
</dbReference>
<accession>G2DGY9</accession>
<dbReference type="PATRIC" id="fig|1048808.3.peg.2930"/>
<proteinExistence type="predicted"/>
<gene>
    <name evidence="2" type="ORF">Rifp1Sym_eb00060</name>
</gene>
<evidence type="ECO:0000313" key="2">
    <source>
        <dbReference type="EMBL" id="EGV50117.1"/>
    </source>
</evidence>
<protein>
    <submittedName>
        <fullName evidence="2">N-methylhydantoinase B/acetone carboxylase, alpha subunit</fullName>
    </submittedName>
</protein>
<comment type="caution">
    <text evidence="2">The sequence shown here is derived from an EMBL/GenBank/DDBJ whole genome shotgun (WGS) entry which is preliminary data.</text>
</comment>
<dbReference type="GO" id="GO:0005829">
    <property type="term" value="C:cytosol"/>
    <property type="evidence" value="ECO:0007669"/>
    <property type="project" value="TreeGrafter"/>
</dbReference>
<evidence type="ECO:0000259" key="1">
    <source>
        <dbReference type="Pfam" id="PF02538"/>
    </source>
</evidence>
<reference evidence="2" key="1">
    <citation type="journal article" date="2011" name="ISME J.">
        <title>The endosymbionts of the deep-sea tubeworms Riftia pachyptila and Tevnia jerichonana share an identical physiology as revealed by proteogenomic analyses.</title>
        <authorList>
            <person name="Gardebrecht A."/>
            <person name="Markert S."/>
            <person name="Felbeck H."/>
            <person name="Thuermer A."/>
            <person name="Albrecht D."/>
            <person name="Wollherr A."/>
            <person name="Kabisch J."/>
            <person name="Lehmann R."/>
            <person name="Daniel R."/>
            <person name="Liesegang H."/>
            <person name="Hecker M."/>
            <person name="Sievert S.M."/>
            <person name="Schweder T."/>
        </authorList>
    </citation>
    <scope>NUCLEOTIDE SEQUENCE [LARGE SCALE GENOMIC DNA]</scope>
</reference>
<dbReference type="PANTHER" id="PTHR11365:SF23">
    <property type="entry name" value="HYPOTHETICAL 5-OXOPROLINASE (EUROFUNG)-RELATED"/>
    <property type="match status" value="1"/>
</dbReference>
<name>G2DGY9_9GAMM</name>
<feature type="domain" description="Hydantoinase B/oxoprolinase" evidence="1">
    <location>
        <begin position="28"/>
        <end position="537"/>
    </location>
</feature>